<keyword evidence="9 12" id="KW-0560">Oxidoreductase</keyword>
<comment type="subunit">
    <text evidence="3 12">Homodimer.</text>
</comment>
<dbReference type="PANTHER" id="PTHR31873:SF6">
    <property type="entry name" value="ASPARTATE DEHYDROGENASE DOMAIN-CONTAINING PROTEIN"/>
    <property type="match status" value="1"/>
</dbReference>
<feature type="domain" description="Meso-diaminopimelate D-dehydrogenase C-terminal" evidence="13">
    <location>
        <begin position="122"/>
        <end position="177"/>
    </location>
</feature>
<comment type="caution">
    <text evidence="14">The sequence shown here is derived from an EMBL/GenBank/DDBJ whole genome shotgun (WGS) entry which is preliminary data.</text>
</comment>
<dbReference type="PANTHER" id="PTHR31873">
    <property type="entry name" value="L-ASPARTATE DEHYDROGENASE-RELATED"/>
    <property type="match status" value="1"/>
</dbReference>
<accession>A0ABQ0E0G2</accession>
<organism evidence="14 15">
    <name type="scientific">Porphyromonas miyakawae</name>
    <dbReference type="NCBI Taxonomy" id="3137470"/>
    <lineage>
        <taxon>Bacteria</taxon>
        <taxon>Pseudomonadati</taxon>
        <taxon>Bacteroidota</taxon>
        <taxon>Bacteroidia</taxon>
        <taxon>Bacteroidales</taxon>
        <taxon>Porphyromonadaceae</taxon>
        <taxon>Porphyromonas</taxon>
    </lineage>
</organism>
<keyword evidence="10 12" id="KW-0457">Lysine biosynthesis</keyword>
<evidence type="ECO:0000256" key="3">
    <source>
        <dbReference type="ARBA" id="ARBA00011738"/>
    </source>
</evidence>
<evidence type="ECO:0000256" key="9">
    <source>
        <dbReference type="ARBA" id="ARBA00023002"/>
    </source>
</evidence>
<comment type="similarity">
    <text evidence="2 12">Belongs to the diaminopimelate dehydrogenase family.</text>
</comment>
<reference evidence="14 15" key="1">
    <citation type="journal article" date="2025" name="Int. J. Syst. Evol. Microbiol.">
        <title>Desulfovibrio falkowii sp. nov., Porphyromonas miyakawae sp. nov., Mediterraneibacter flintii sp. nov. and Owariibacterium komagatae gen. nov., sp. nov., isolated from human faeces.</title>
        <authorList>
            <person name="Hamaguchi T."/>
            <person name="Ohara M."/>
            <person name="Hisatomi A."/>
            <person name="Sekiguchi K."/>
            <person name="Takeda J.I."/>
            <person name="Ueyama J."/>
            <person name="Ito M."/>
            <person name="Nishiwaki H."/>
            <person name="Ogi T."/>
            <person name="Hirayama M."/>
            <person name="Ohkuma M."/>
            <person name="Sakamoto M."/>
            <person name="Ohno K."/>
        </authorList>
    </citation>
    <scope>NUCLEOTIDE SEQUENCE [LARGE SCALE GENOMIC DNA]</scope>
    <source>
        <strain evidence="14 15">13CB11C</strain>
    </source>
</reference>
<keyword evidence="7 12" id="KW-0521">NADP</keyword>
<keyword evidence="6 12" id="KW-0028">Amino-acid biosynthesis</keyword>
<evidence type="ECO:0000256" key="2">
    <source>
        <dbReference type="ARBA" id="ARBA00007442"/>
    </source>
</evidence>
<dbReference type="Gene3D" id="3.40.50.720">
    <property type="entry name" value="NAD(P)-binding Rossmann-like Domain"/>
    <property type="match status" value="1"/>
</dbReference>
<dbReference type="InterPro" id="IPR010190">
    <property type="entry name" value="Diaminopimelate_DH_Ddh"/>
</dbReference>
<protein>
    <recommendedName>
        <fullName evidence="5 12">Meso-diaminopimelate D-dehydrogenase</fullName>
        <shortName evidence="12">DAPDH</shortName>
        <shortName evidence="12">Meso-DAP dehydrogenase</shortName>
        <ecNumber evidence="4 12">1.4.1.16</ecNumber>
    </recommendedName>
</protein>
<comment type="catalytic activity">
    <reaction evidence="11 12">
        <text>meso-2,6-diaminopimelate + NADP(+) + H2O = (S)-2-amino-6-oxoheptanedioate + NH4(+) + NADPH + H(+)</text>
        <dbReference type="Rhea" id="RHEA:13561"/>
        <dbReference type="ChEBI" id="CHEBI:15377"/>
        <dbReference type="ChEBI" id="CHEBI:15378"/>
        <dbReference type="ChEBI" id="CHEBI:28938"/>
        <dbReference type="ChEBI" id="CHEBI:57783"/>
        <dbReference type="ChEBI" id="CHEBI:57791"/>
        <dbReference type="ChEBI" id="CHEBI:58349"/>
        <dbReference type="ChEBI" id="CHEBI:58556"/>
        <dbReference type="EC" id="1.4.1.16"/>
    </reaction>
</comment>
<keyword evidence="8 12" id="KW-0220">Diaminopimelate biosynthesis</keyword>
<comment type="pathway">
    <text evidence="1 12">Amino-acid biosynthesis; L-lysine biosynthesis via DAP pathway; DL-2,6-diaminopimelate from (S)-tetrahydrodipicolinate: step 1/1.</text>
</comment>
<dbReference type="Proteomes" id="UP001628220">
    <property type="component" value="Unassembled WGS sequence"/>
</dbReference>
<evidence type="ECO:0000313" key="14">
    <source>
        <dbReference type="EMBL" id="GAB1251205.1"/>
    </source>
</evidence>
<evidence type="ECO:0000256" key="7">
    <source>
        <dbReference type="ARBA" id="ARBA00022857"/>
    </source>
</evidence>
<dbReference type="EMBL" id="BAAFSF010000001">
    <property type="protein sequence ID" value="GAB1251205.1"/>
    <property type="molecule type" value="Genomic_DNA"/>
</dbReference>
<dbReference type="RefSeq" id="WP_411915017.1">
    <property type="nucleotide sequence ID" value="NZ_BAAFSF010000001.1"/>
</dbReference>
<gene>
    <name evidence="14" type="ORF">Tsumi_03090</name>
</gene>
<comment type="function">
    <text evidence="12">Catalyzes the reversible NADPH-dependent reductive amination of L-2-amino-6-oxopimelate, the acyclic form of L-tetrahydrodipicolinate, to generate the meso compound, D,L-2,6-diaminopimelate.</text>
</comment>
<dbReference type="SUPFAM" id="SSF55347">
    <property type="entry name" value="Glyceraldehyde-3-phosphate dehydrogenase-like, C-terminal domain"/>
    <property type="match status" value="1"/>
</dbReference>
<evidence type="ECO:0000256" key="1">
    <source>
        <dbReference type="ARBA" id="ARBA00004896"/>
    </source>
</evidence>
<dbReference type="InterPro" id="IPR036291">
    <property type="entry name" value="NAD(P)-bd_dom_sf"/>
</dbReference>
<evidence type="ECO:0000256" key="11">
    <source>
        <dbReference type="ARBA" id="ARBA00052023"/>
    </source>
</evidence>
<evidence type="ECO:0000256" key="8">
    <source>
        <dbReference type="ARBA" id="ARBA00022915"/>
    </source>
</evidence>
<dbReference type="Gene3D" id="3.30.360.10">
    <property type="entry name" value="Dihydrodipicolinate Reductase, domain 2"/>
    <property type="match status" value="1"/>
</dbReference>
<evidence type="ECO:0000256" key="4">
    <source>
        <dbReference type="ARBA" id="ARBA00012080"/>
    </source>
</evidence>
<name>A0ABQ0E0G2_9PORP</name>
<evidence type="ECO:0000259" key="13">
    <source>
        <dbReference type="Pfam" id="PF16654"/>
    </source>
</evidence>
<dbReference type="InterPro" id="IPR032094">
    <property type="entry name" value="Meso-DAP_DH_C"/>
</dbReference>
<dbReference type="CDD" id="cd02270">
    <property type="entry name" value="meso-DAPDH_N"/>
    <property type="match status" value="1"/>
</dbReference>
<dbReference type="NCBIfam" id="TIGR01921">
    <property type="entry name" value="DAP-DH"/>
    <property type="match status" value="1"/>
</dbReference>
<dbReference type="EC" id="1.4.1.16" evidence="4 12"/>
<evidence type="ECO:0000256" key="5">
    <source>
        <dbReference type="ARBA" id="ARBA00021654"/>
    </source>
</evidence>
<evidence type="ECO:0000256" key="12">
    <source>
        <dbReference type="PIRNR" id="PIRNR025648"/>
    </source>
</evidence>
<evidence type="ECO:0000256" key="6">
    <source>
        <dbReference type="ARBA" id="ARBA00022605"/>
    </source>
</evidence>
<proteinExistence type="inferred from homology"/>
<dbReference type="Pfam" id="PF16654">
    <property type="entry name" value="DAPDH_C"/>
    <property type="match status" value="1"/>
</dbReference>
<sequence>MQRRITAVVVGYGHIGHSAEDALRVADDFELLGIVRRHVEESGKKSIYGTPIVSDIKELSSTPEVALLTVPSRLVPATAPQWLEKGISTVDSFDIHTDIPALRQQLDAVAKQHGATAILSAGWDPGSDSMVRTLMEAMMPKGLTYTDFGPGMSMGHSVAVKMLDGVKDALSVTIPIGTGLHRRMVYVVLEDNAKEEEVRNAILKDPYFVHDETHVTFVENVERLMDQGHAVQMSRKGVSGTTHNQLASFEMHINNPALTGQVMVAAARAALRMPHGAYTLPEVAPIDLLPGEREQWIARLC</sequence>
<evidence type="ECO:0000313" key="15">
    <source>
        <dbReference type="Proteomes" id="UP001628220"/>
    </source>
</evidence>
<dbReference type="PIRSF" id="PIRSF025648">
    <property type="entry name" value="DDH"/>
    <property type="match status" value="1"/>
</dbReference>
<evidence type="ECO:0000256" key="10">
    <source>
        <dbReference type="ARBA" id="ARBA00023154"/>
    </source>
</evidence>
<dbReference type="SUPFAM" id="SSF51735">
    <property type="entry name" value="NAD(P)-binding Rossmann-fold domains"/>
    <property type="match status" value="1"/>
</dbReference>
<keyword evidence="15" id="KW-1185">Reference proteome</keyword>